<comment type="caution">
    <text evidence="1">The sequence shown here is derived from an EMBL/GenBank/DDBJ whole genome shotgun (WGS) entry which is preliminary data.</text>
</comment>
<organism evidence="1 2">
    <name type="scientific">Paenibacillus eucommiae</name>
    <dbReference type="NCBI Taxonomy" id="1355755"/>
    <lineage>
        <taxon>Bacteria</taxon>
        <taxon>Bacillati</taxon>
        <taxon>Bacillota</taxon>
        <taxon>Bacilli</taxon>
        <taxon>Bacillales</taxon>
        <taxon>Paenibacillaceae</taxon>
        <taxon>Paenibacillus</taxon>
    </lineage>
</organism>
<evidence type="ECO:0000313" key="2">
    <source>
        <dbReference type="Proteomes" id="UP001519287"/>
    </source>
</evidence>
<protein>
    <submittedName>
        <fullName evidence="1">Uncharacterized protein</fullName>
    </submittedName>
</protein>
<dbReference type="Proteomes" id="UP001519287">
    <property type="component" value="Unassembled WGS sequence"/>
</dbReference>
<name>A0ABS4J3E9_9BACL</name>
<proteinExistence type="predicted"/>
<sequence>MRISSQALIEQLDTNYIDAKLKDLSYDHASHLVRMRYGDSTEFNSIGVPC</sequence>
<accession>A0ABS4J3E9</accession>
<dbReference type="EMBL" id="JAGGLB010000025">
    <property type="protein sequence ID" value="MBP1994358.1"/>
    <property type="molecule type" value="Genomic_DNA"/>
</dbReference>
<gene>
    <name evidence="1" type="ORF">J2Z66_005994</name>
</gene>
<evidence type="ECO:0000313" key="1">
    <source>
        <dbReference type="EMBL" id="MBP1994358.1"/>
    </source>
</evidence>
<reference evidence="1 2" key="1">
    <citation type="submission" date="2021-03" db="EMBL/GenBank/DDBJ databases">
        <title>Genomic Encyclopedia of Type Strains, Phase IV (KMG-IV): sequencing the most valuable type-strain genomes for metagenomic binning, comparative biology and taxonomic classification.</title>
        <authorList>
            <person name="Goeker M."/>
        </authorList>
    </citation>
    <scope>NUCLEOTIDE SEQUENCE [LARGE SCALE GENOMIC DNA]</scope>
    <source>
        <strain evidence="1 2">DSM 26048</strain>
    </source>
</reference>
<keyword evidence="2" id="KW-1185">Reference proteome</keyword>